<organism evidence="2 3">
    <name type="scientific">Conoideocrella luteorostrata</name>
    <dbReference type="NCBI Taxonomy" id="1105319"/>
    <lineage>
        <taxon>Eukaryota</taxon>
        <taxon>Fungi</taxon>
        <taxon>Dikarya</taxon>
        <taxon>Ascomycota</taxon>
        <taxon>Pezizomycotina</taxon>
        <taxon>Sordariomycetes</taxon>
        <taxon>Hypocreomycetidae</taxon>
        <taxon>Hypocreales</taxon>
        <taxon>Clavicipitaceae</taxon>
        <taxon>Conoideocrella</taxon>
    </lineage>
</organism>
<sequence length="71" mass="7408">HEIAHRIASDPSLSNITVLGLDPGSMGTGLGAADAVRACFEIDPPKGRAMHLNGTDETETAKAAQDPVKRK</sequence>
<reference evidence="2" key="1">
    <citation type="submission" date="2023-06" db="EMBL/GenBank/DDBJ databases">
        <title>Conoideocrella luteorostrata (Hypocreales: Clavicipitaceae), a potential biocontrol fungus for elongate hemlock scale in United States Christmas tree production areas.</title>
        <authorList>
            <person name="Barrett H."/>
            <person name="Lovett B."/>
            <person name="Macias A.M."/>
            <person name="Stajich J.E."/>
            <person name="Kasson M.T."/>
        </authorList>
    </citation>
    <scope>NUCLEOTIDE SEQUENCE</scope>
    <source>
        <strain evidence="2">ARSEF 14590</strain>
    </source>
</reference>
<evidence type="ECO:0000313" key="3">
    <source>
        <dbReference type="Proteomes" id="UP001251528"/>
    </source>
</evidence>
<proteinExistence type="predicted"/>
<evidence type="ECO:0000256" key="1">
    <source>
        <dbReference type="SAM" id="MobiDB-lite"/>
    </source>
</evidence>
<keyword evidence="3" id="KW-1185">Reference proteome</keyword>
<dbReference type="Proteomes" id="UP001251528">
    <property type="component" value="Unassembled WGS sequence"/>
</dbReference>
<feature type="non-terminal residue" evidence="2">
    <location>
        <position position="1"/>
    </location>
</feature>
<accession>A0AAJ0FTH7</accession>
<evidence type="ECO:0000313" key="2">
    <source>
        <dbReference type="EMBL" id="KAK2596200.1"/>
    </source>
</evidence>
<comment type="caution">
    <text evidence="2">The sequence shown here is derived from an EMBL/GenBank/DDBJ whole genome shotgun (WGS) entry which is preliminary data.</text>
</comment>
<feature type="region of interest" description="Disordered" evidence="1">
    <location>
        <begin position="47"/>
        <end position="71"/>
    </location>
</feature>
<gene>
    <name evidence="2" type="ORF">QQS21_006405</name>
</gene>
<dbReference type="AlphaFoldDB" id="A0AAJ0FTH7"/>
<name>A0AAJ0FTH7_9HYPO</name>
<dbReference type="EMBL" id="JASWJB010000118">
    <property type="protein sequence ID" value="KAK2596200.1"/>
    <property type="molecule type" value="Genomic_DNA"/>
</dbReference>
<protein>
    <submittedName>
        <fullName evidence="2">Uncharacterized protein</fullName>
    </submittedName>
</protein>